<sequence>MAAPNGHRNSTENDADHVTKIGTKYNSTTNRQIQSVRIINTDTTPPQVIYSAYPRRNLIQFSALAKTQLESKQGRFDPRSEAYNTVELNTSAIPRHLRWVLGFLKTVKAHELGPQKMRVYPPKVVNFKDLVGIYQAYLGLGLVMEPRNIRGALYHAIRFDDALKDQGKKPLTIPEIELICSRLPPKDPVVLQLLRTLWWDYTEDVLSVEEYASLEDFMEVNDELWKFYEEARVEWRAKGGGLRYRRVKKAQASAVRQNLDPNNQKIFPALPATSK</sequence>
<protein>
    <submittedName>
        <fullName evidence="1">Uncharacterized protein</fullName>
    </submittedName>
</protein>
<dbReference type="Proteomes" id="UP000800041">
    <property type="component" value="Unassembled WGS sequence"/>
</dbReference>
<evidence type="ECO:0000313" key="2">
    <source>
        <dbReference type="Proteomes" id="UP000800041"/>
    </source>
</evidence>
<dbReference type="EMBL" id="ML977142">
    <property type="protein sequence ID" value="KAF1990526.1"/>
    <property type="molecule type" value="Genomic_DNA"/>
</dbReference>
<evidence type="ECO:0000313" key="1">
    <source>
        <dbReference type="EMBL" id="KAF1990526.1"/>
    </source>
</evidence>
<organism evidence="1 2">
    <name type="scientific">Aulographum hederae CBS 113979</name>
    <dbReference type="NCBI Taxonomy" id="1176131"/>
    <lineage>
        <taxon>Eukaryota</taxon>
        <taxon>Fungi</taxon>
        <taxon>Dikarya</taxon>
        <taxon>Ascomycota</taxon>
        <taxon>Pezizomycotina</taxon>
        <taxon>Dothideomycetes</taxon>
        <taxon>Pleosporomycetidae</taxon>
        <taxon>Aulographales</taxon>
        <taxon>Aulographaceae</taxon>
    </lineage>
</organism>
<dbReference type="AlphaFoldDB" id="A0A6G1HBC5"/>
<accession>A0A6G1HBC5</accession>
<gene>
    <name evidence="1" type="ORF">K402DRAFT_451466</name>
</gene>
<keyword evidence="2" id="KW-1185">Reference proteome</keyword>
<name>A0A6G1HBC5_9PEZI</name>
<proteinExistence type="predicted"/>
<reference evidence="1" key="1">
    <citation type="journal article" date="2020" name="Stud. Mycol.">
        <title>101 Dothideomycetes genomes: a test case for predicting lifestyles and emergence of pathogens.</title>
        <authorList>
            <person name="Haridas S."/>
            <person name="Albert R."/>
            <person name="Binder M."/>
            <person name="Bloem J."/>
            <person name="Labutti K."/>
            <person name="Salamov A."/>
            <person name="Andreopoulos B."/>
            <person name="Baker S."/>
            <person name="Barry K."/>
            <person name="Bills G."/>
            <person name="Bluhm B."/>
            <person name="Cannon C."/>
            <person name="Castanera R."/>
            <person name="Culley D."/>
            <person name="Daum C."/>
            <person name="Ezra D."/>
            <person name="Gonzalez J."/>
            <person name="Henrissat B."/>
            <person name="Kuo A."/>
            <person name="Liang C."/>
            <person name="Lipzen A."/>
            <person name="Lutzoni F."/>
            <person name="Magnuson J."/>
            <person name="Mondo S."/>
            <person name="Nolan M."/>
            <person name="Ohm R."/>
            <person name="Pangilinan J."/>
            <person name="Park H.-J."/>
            <person name="Ramirez L."/>
            <person name="Alfaro M."/>
            <person name="Sun H."/>
            <person name="Tritt A."/>
            <person name="Yoshinaga Y."/>
            <person name="Zwiers L.-H."/>
            <person name="Turgeon B."/>
            <person name="Goodwin S."/>
            <person name="Spatafora J."/>
            <person name="Crous P."/>
            <person name="Grigoriev I."/>
        </authorList>
    </citation>
    <scope>NUCLEOTIDE SEQUENCE</scope>
    <source>
        <strain evidence="1">CBS 113979</strain>
    </source>
</reference>